<feature type="region of interest" description="Disordered" evidence="1">
    <location>
        <begin position="106"/>
        <end position="137"/>
    </location>
</feature>
<dbReference type="AlphaFoldDB" id="A0A6A2ZTB3"/>
<dbReference type="EMBL" id="VEPZ02001094">
    <property type="protein sequence ID" value="KAE8695184.1"/>
    <property type="molecule type" value="Genomic_DNA"/>
</dbReference>
<evidence type="ECO:0000313" key="2">
    <source>
        <dbReference type="EMBL" id="KAE8695184.1"/>
    </source>
</evidence>
<organism evidence="2 3">
    <name type="scientific">Hibiscus syriacus</name>
    <name type="common">Rose of Sharon</name>
    <dbReference type="NCBI Taxonomy" id="106335"/>
    <lineage>
        <taxon>Eukaryota</taxon>
        <taxon>Viridiplantae</taxon>
        <taxon>Streptophyta</taxon>
        <taxon>Embryophyta</taxon>
        <taxon>Tracheophyta</taxon>
        <taxon>Spermatophyta</taxon>
        <taxon>Magnoliopsida</taxon>
        <taxon>eudicotyledons</taxon>
        <taxon>Gunneridae</taxon>
        <taxon>Pentapetalae</taxon>
        <taxon>rosids</taxon>
        <taxon>malvids</taxon>
        <taxon>Malvales</taxon>
        <taxon>Malvaceae</taxon>
        <taxon>Malvoideae</taxon>
        <taxon>Hibiscus</taxon>
    </lineage>
</organism>
<name>A0A6A2ZTB3_HIBSY</name>
<comment type="caution">
    <text evidence="2">The sequence shown here is derived from an EMBL/GenBank/DDBJ whole genome shotgun (WGS) entry which is preliminary data.</text>
</comment>
<evidence type="ECO:0000313" key="3">
    <source>
        <dbReference type="Proteomes" id="UP000436088"/>
    </source>
</evidence>
<sequence length="137" mass="16010">MALLTTNRSDRFLTQCFISGLRTDIKNGVLTQRPTTMNEVLGRPPLLEDSLRHHGSIQPRRIFFVDSQIRWENGLCYYCDSKFVQGHKCKDPRLFLLDDEDRDEKYVGMEETDQHEEKEVENSDMGVQEKSLVSFTH</sequence>
<reference evidence="2" key="1">
    <citation type="submission" date="2019-09" db="EMBL/GenBank/DDBJ databases">
        <title>Draft genome information of white flower Hibiscus syriacus.</title>
        <authorList>
            <person name="Kim Y.-M."/>
        </authorList>
    </citation>
    <scope>NUCLEOTIDE SEQUENCE [LARGE SCALE GENOMIC DNA]</scope>
    <source>
        <strain evidence="2">YM2019G1</strain>
    </source>
</reference>
<accession>A0A6A2ZTB3</accession>
<gene>
    <name evidence="2" type="ORF">F3Y22_tig00110733pilonHSYRG00385</name>
</gene>
<protein>
    <submittedName>
        <fullName evidence="2">Uncharacterized protein</fullName>
    </submittedName>
</protein>
<dbReference type="Proteomes" id="UP000436088">
    <property type="component" value="Unassembled WGS sequence"/>
</dbReference>
<keyword evidence="3" id="KW-1185">Reference proteome</keyword>
<evidence type="ECO:0000256" key="1">
    <source>
        <dbReference type="SAM" id="MobiDB-lite"/>
    </source>
</evidence>
<proteinExistence type="predicted"/>